<dbReference type="Gene3D" id="3.20.20.140">
    <property type="entry name" value="Metal-dependent hydrolases"/>
    <property type="match status" value="1"/>
</dbReference>
<dbReference type="Gene3D" id="2.30.40.10">
    <property type="entry name" value="Urease, subunit C, domain 1"/>
    <property type="match status" value="1"/>
</dbReference>
<dbReference type="RefSeq" id="WP_309795120.1">
    <property type="nucleotide sequence ID" value="NZ_BAAAHY010000006.1"/>
</dbReference>
<keyword evidence="3" id="KW-1185">Reference proteome</keyword>
<accession>A0ABU1J606</accession>
<dbReference type="InterPro" id="IPR011059">
    <property type="entry name" value="Metal-dep_hydrolase_composite"/>
</dbReference>
<dbReference type="SUPFAM" id="SSF51556">
    <property type="entry name" value="Metallo-dependent hydrolases"/>
    <property type="match status" value="1"/>
</dbReference>
<dbReference type="Pfam" id="PF07969">
    <property type="entry name" value="Amidohydro_3"/>
    <property type="match status" value="1"/>
</dbReference>
<reference evidence="2 3" key="1">
    <citation type="submission" date="2023-07" db="EMBL/GenBank/DDBJ databases">
        <title>Sequencing the genomes of 1000 actinobacteria strains.</title>
        <authorList>
            <person name="Klenk H.-P."/>
        </authorList>
    </citation>
    <scope>NUCLEOTIDE SEQUENCE [LARGE SCALE GENOMIC DNA]</scope>
    <source>
        <strain evidence="2 3">DSM 14555</strain>
    </source>
</reference>
<protein>
    <submittedName>
        <fullName evidence="2">Amidohydrolase YtcJ</fullName>
    </submittedName>
</protein>
<evidence type="ECO:0000313" key="2">
    <source>
        <dbReference type="EMBL" id="MDR6267848.1"/>
    </source>
</evidence>
<dbReference type="Proteomes" id="UP001185069">
    <property type="component" value="Unassembled WGS sequence"/>
</dbReference>
<comment type="caution">
    <text evidence="2">The sequence shown here is derived from an EMBL/GenBank/DDBJ whole genome shotgun (WGS) entry which is preliminary data.</text>
</comment>
<name>A0ABU1J606_9MICC</name>
<dbReference type="EMBL" id="JAVDQF010000001">
    <property type="protein sequence ID" value="MDR6267848.1"/>
    <property type="molecule type" value="Genomic_DNA"/>
</dbReference>
<gene>
    <name evidence="2" type="ORF">JOE69_000086</name>
</gene>
<dbReference type="PANTHER" id="PTHR22642">
    <property type="entry name" value="IMIDAZOLONEPROPIONASE"/>
    <property type="match status" value="1"/>
</dbReference>
<evidence type="ECO:0000259" key="1">
    <source>
        <dbReference type="Pfam" id="PF07969"/>
    </source>
</evidence>
<dbReference type="InterPro" id="IPR013108">
    <property type="entry name" value="Amidohydro_3"/>
</dbReference>
<feature type="domain" description="Amidohydrolase 3" evidence="1">
    <location>
        <begin position="48"/>
        <end position="534"/>
    </location>
</feature>
<organism evidence="2 3">
    <name type="scientific">Arthrobacter russicus</name>
    <dbReference type="NCBI Taxonomy" id="172040"/>
    <lineage>
        <taxon>Bacteria</taxon>
        <taxon>Bacillati</taxon>
        <taxon>Actinomycetota</taxon>
        <taxon>Actinomycetes</taxon>
        <taxon>Micrococcales</taxon>
        <taxon>Micrococcaceae</taxon>
        <taxon>Arthrobacter</taxon>
    </lineage>
</organism>
<dbReference type="InterPro" id="IPR032466">
    <property type="entry name" value="Metal_Hydrolase"/>
</dbReference>
<dbReference type="PANTHER" id="PTHR22642:SF2">
    <property type="entry name" value="PROTEIN LONG AFTER FAR-RED 3"/>
    <property type="match status" value="1"/>
</dbReference>
<proteinExistence type="predicted"/>
<dbReference type="SUPFAM" id="SSF51338">
    <property type="entry name" value="Composite domain of metallo-dependent hydrolases"/>
    <property type="match status" value="1"/>
</dbReference>
<evidence type="ECO:0000313" key="3">
    <source>
        <dbReference type="Proteomes" id="UP001185069"/>
    </source>
</evidence>
<sequence length="542" mass="56924">MALTLYRNGSVYSAADPLASAMLVDGNTVAWVGGEHAATSVYDSSMRLVNLRGALITPGFVDSHVHLTETGVALESLDLGAANSLQALLDEVAGAVRSPGVLLGFGWDETAWPEGRPPTAEELDRAGSGAEIYLARVDVHSAVVSSSLARRLELPGLPGWRPDGVVTGEAHRIVRDAVRDFDSATRERYQTAALHAAAASGHVAVAEMAIPGAGALADLGRLMQRSASEPGYPEVLPYWAQAISSAEQGREVLRDLAEHGVRPRGLGGDLNVDGSIGSRTARLRAEYADLPGRRGTLSLDEERIAEHLAACSELGLSGGFHIIGDAGMDAAVAGLRRAAETVGAAAVRAAGHRFEHAEMIDQAAIAALAEFSVTASLQPAFDALWGGPGGLYEARLGAGRSGRMNPIAELFAAGVPVCLGSDSPVTPFDPWAGVKACLAHHQPAQRISARAAFLGYSRAGWRAAKEQDPMIGQLVPGAPASFAVWQVDELMVQVADERVQSWSTDPRSRTPLLPALDTENAPQCLLTVHRGEELYAAAEADF</sequence>
<dbReference type="Gene3D" id="3.10.310.70">
    <property type="match status" value="1"/>
</dbReference>